<dbReference type="GO" id="GO:0000126">
    <property type="term" value="C:transcription factor TFIIIB complex"/>
    <property type="evidence" value="ECO:0007669"/>
    <property type="project" value="TreeGrafter"/>
</dbReference>
<dbReference type="GO" id="GO:0000995">
    <property type="term" value="F:RNA polymerase III general transcription initiation factor activity"/>
    <property type="evidence" value="ECO:0007669"/>
    <property type="project" value="TreeGrafter"/>
</dbReference>
<dbReference type="InterPro" id="IPR013150">
    <property type="entry name" value="TFIIB_cyclin"/>
</dbReference>
<dbReference type="Pfam" id="PF00382">
    <property type="entry name" value="TFIIB"/>
    <property type="match status" value="2"/>
</dbReference>
<dbReference type="InterPro" id="IPR036915">
    <property type="entry name" value="Cyclin-like_sf"/>
</dbReference>
<dbReference type="PANTHER" id="PTHR11618">
    <property type="entry name" value="TRANSCRIPTION INITIATION FACTOR IIB-RELATED"/>
    <property type="match status" value="1"/>
</dbReference>
<evidence type="ECO:0000256" key="7">
    <source>
        <dbReference type="ARBA" id="ARBA00023163"/>
    </source>
</evidence>
<keyword evidence="3" id="KW-0479">Metal-binding</keyword>
<dbReference type="Gene3D" id="1.20.5.650">
    <property type="entry name" value="Single helix bin"/>
    <property type="match status" value="1"/>
</dbReference>
<dbReference type="PRINTS" id="PR00685">
    <property type="entry name" value="TIFACTORIIB"/>
</dbReference>
<feature type="region of interest" description="Disordered" evidence="9">
    <location>
        <begin position="339"/>
        <end position="373"/>
    </location>
</feature>
<comment type="similarity">
    <text evidence="2">Belongs to the TFIIB family.</text>
</comment>
<proteinExistence type="inferred from homology"/>
<evidence type="ECO:0000256" key="3">
    <source>
        <dbReference type="ARBA" id="ARBA00022723"/>
    </source>
</evidence>
<organism evidence="12 13">
    <name type="scientific">Perilla frutescens var. hirtella</name>
    <name type="common">Perilla citriodora</name>
    <name type="synonym">Perilla setoyensis</name>
    <dbReference type="NCBI Taxonomy" id="608512"/>
    <lineage>
        <taxon>Eukaryota</taxon>
        <taxon>Viridiplantae</taxon>
        <taxon>Streptophyta</taxon>
        <taxon>Embryophyta</taxon>
        <taxon>Tracheophyta</taxon>
        <taxon>Spermatophyta</taxon>
        <taxon>Magnoliopsida</taxon>
        <taxon>eudicotyledons</taxon>
        <taxon>Gunneridae</taxon>
        <taxon>Pentapetalae</taxon>
        <taxon>asterids</taxon>
        <taxon>lamiids</taxon>
        <taxon>Lamiales</taxon>
        <taxon>Lamiaceae</taxon>
        <taxon>Nepetoideae</taxon>
        <taxon>Elsholtzieae</taxon>
        <taxon>Perilla</taxon>
    </lineage>
</organism>
<feature type="compositionally biased region" description="Basic and acidic residues" evidence="9">
    <location>
        <begin position="473"/>
        <end position="485"/>
    </location>
</feature>
<feature type="compositionally biased region" description="Acidic residues" evidence="9">
    <location>
        <begin position="505"/>
        <end position="523"/>
    </location>
</feature>
<evidence type="ECO:0000256" key="1">
    <source>
        <dbReference type="ARBA" id="ARBA00004123"/>
    </source>
</evidence>
<dbReference type="GO" id="GO:0017025">
    <property type="term" value="F:TBP-class protein binding"/>
    <property type="evidence" value="ECO:0007669"/>
    <property type="project" value="InterPro"/>
</dbReference>
<keyword evidence="8" id="KW-0539">Nucleus</keyword>
<feature type="domain" description="Brf1 TBP-binding" evidence="11">
    <location>
        <begin position="369"/>
        <end position="483"/>
    </location>
</feature>
<dbReference type="PANTHER" id="PTHR11618:SF4">
    <property type="entry name" value="TRANSCRIPTION FACTOR IIIB 90 KDA SUBUNIT"/>
    <property type="match status" value="1"/>
</dbReference>
<dbReference type="Proteomes" id="UP001190926">
    <property type="component" value="Unassembled WGS sequence"/>
</dbReference>
<dbReference type="GO" id="GO:0070897">
    <property type="term" value="P:transcription preinitiation complex assembly"/>
    <property type="evidence" value="ECO:0007669"/>
    <property type="project" value="InterPro"/>
</dbReference>
<gene>
    <name evidence="12" type="ORF">C2S53_006628</name>
</gene>
<dbReference type="GO" id="GO:0097550">
    <property type="term" value="C:transcription preinitiation complex"/>
    <property type="evidence" value="ECO:0007669"/>
    <property type="project" value="TreeGrafter"/>
</dbReference>
<dbReference type="InterPro" id="IPR000812">
    <property type="entry name" value="TFIIB"/>
</dbReference>
<keyword evidence="13" id="KW-1185">Reference proteome</keyword>
<evidence type="ECO:0000259" key="11">
    <source>
        <dbReference type="Pfam" id="PF07741"/>
    </source>
</evidence>
<evidence type="ECO:0000313" key="12">
    <source>
        <dbReference type="EMBL" id="KAH6828630.1"/>
    </source>
</evidence>
<feature type="region of interest" description="Disordered" evidence="9">
    <location>
        <begin position="434"/>
        <end position="551"/>
    </location>
</feature>
<evidence type="ECO:0000256" key="6">
    <source>
        <dbReference type="ARBA" id="ARBA00023015"/>
    </source>
</evidence>
<dbReference type="FunFam" id="1.10.472.10:FF:000066">
    <property type="entry name" value="Transcription factor IIIB subunit"/>
    <property type="match status" value="1"/>
</dbReference>
<feature type="compositionally biased region" description="Acidic residues" evidence="9">
    <location>
        <begin position="362"/>
        <end position="373"/>
    </location>
</feature>
<accession>A0AAD4J8N1</accession>
<dbReference type="FunFam" id="1.10.472.10:FF:000007">
    <property type="entry name" value="Transcription factor IIIB 90 kDa subunit"/>
    <property type="match status" value="1"/>
</dbReference>
<feature type="domain" description="Transcription factor TFIIB cyclin-like" evidence="10">
    <location>
        <begin position="171"/>
        <end position="260"/>
    </location>
</feature>
<name>A0AAD4J8N1_PERFH</name>
<dbReference type="GO" id="GO:0008270">
    <property type="term" value="F:zinc ion binding"/>
    <property type="evidence" value="ECO:0007669"/>
    <property type="project" value="UniProtKB-KW"/>
</dbReference>
<keyword evidence="5" id="KW-0862">Zinc</keyword>
<evidence type="ECO:0000313" key="13">
    <source>
        <dbReference type="Proteomes" id="UP001190926"/>
    </source>
</evidence>
<evidence type="ECO:0000259" key="10">
    <source>
        <dbReference type="Pfam" id="PF00382"/>
    </source>
</evidence>
<dbReference type="GO" id="GO:0001006">
    <property type="term" value="F:RNA polymerase III type 3 promoter sequence-specific DNA binding"/>
    <property type="evidence" value="ECO:0007669"/>
    <property type="project" value="TreeGrafter"/>
</dbReference>
<dbReference type="GO" id="GO:0005634">
    <property type="term" value="C:nucleus"/>
    <property type="evidence" value="ECO:0007669"/>
    <property type="project" value="UniProtKB-SubCell"/>
</dbReference>
<dbReference type="InterPro" id="IPR011665">
    <property type="entry name" value="BRF1_TBP-bd_dom"/>
</dbReference>
<reference evidence="12 13" key="1">
    <citation type="journal article" date="2021" name="Nat. Commun.">
        <title>Incipient diploidization of the medicinal plant Perilla within 10,000 years.</title>
        <authorList>
            <person name="Zhang Y."/>
            <person name="Shen Q."/>
            <person name="Leng L."/>
            <person name="Zhang D."/>
            <person name="Chen S."/>
            <person name="Shi Y."/>
            <person name="Ning Z."/>
            <person name="Chen S."/>
        </authorList>
    </citation>
    <scope>NUCLEOTIDE SEQUENCE [LARGE SCALE GENOMIC DNA]</scope>
    <source>
        <strain evidence="13">cv. PC099</strain>
    </source>
</reference>
<comment type="subcellular location">
    <subcellularLocation>
        <location evidence="1">Nucleus</location>
    </subcellularLocation>
</comment>
<evidence type="ECO:0000256" key="5">
    <source>
        <dbReference type="ARBA" id="ARBA00022833"/>
    </source>
</evidence>
<dbReference type="Gene3D" id="1.10.472.10">
    <property type="entry name" value="Cyclin-like"/>
    <property type="match status" value="2"/>
</dbReference>
<keyword evidence="4" id="KW-0863">Zinc-finger</keyword>
<keyword evidence="6" id="KW-0805">Transcription regulation</keyword>
<evidence type="ECO:0000256" key="9">
    <source>
        <dbReference type="SAM" id="MobiDB-lite"/>
    </source>
</evidence>
<dbReference type="Pfam" id="PF07741">
    <property type="entry name" value="BRF1"/>
    <property type="match status" value="1"/>
</dbReference>
<sequence length="551" mass="62335">MLKYCKNCKKRVRAEDHDNRTWCTYCGIMLAEDCFREEVSFVKTADGQSRMAGNFVRTAGEGSSESRQRTVEDAYDGIQGMMNALGIDGGEDKANHALGLYKIALGNDWTKGRRKELVLAACLYIMCRKNEKPYLLIDFSEHLRTNVYVVGAVFLQLCKLLHLQEDPIVVKLLDPSLFIHRFADRVFRERNQSASNTALRIVASMKRDWMQTGRKPSGLCGAALYISALIHGLNCSKSQIIKAVHICEATLTKRLIEFENTESGGLTVQDKSDEMMKRGLGEKQVLCEHKGSGSPHYAYGLCSKCFTKLMKLSGGFNGGSEPPAFQRAETERRRTMELAAADDHHTNTNNDFNLEDYSSHSDDDDTNLSDIDDPEVDACILDDKEKKYKTIVWEEMNKEYLEEQAEKEAAKKAFEAILSNSSEDARKQLLLAAQNRKEKRQRRAADLKNLGPPQTAAQAAKQMLQRKGLSSRFRQDKMDEMFQKEDDPDDDIDNTSAKKSRTEPEPEADDGDDYSDDNEEDFGLDGNGEGYVNYTEDYNNYDEGFSDMDDY</sequence>
<evidence type="ECO:0000256" key="4">
    <source>
        <dbReference type="ARBA" id="ARBA00022771"/>
    </source>
</evidence>
<keyword evidence="7" id="KW-0804">Transcription</keyword>
<dbReference type="SUPFAM" id="SSF47954">
    <property type="entry name" value="Cyclin-like"/>
    <property type="match status" value="2"/>
</dbReference>
<feature type="domain" description="Transcription factor TFIIB cyclin-like" evidence="10">
    <location>
        <begin position="68"/>
        <end position="158"/>
    </location>
</feature>
<comment type="caution">
    <text evidence="12">The sequence shown here is derived from an EMBL/GenBank/DDBJ whole genome shotgun (WGS) entry which is preliminary data.</text>
</comment>
<dbReference type="AlphaFoldDB" id="A0AAD4J8N1"/>
<protein>
    <submittedName>
        <fullName evidence="12">Uncharacterized protein</fullName>
    </submittedName>
</protein>
<dbReference type="CDD" id="cd20554">
    <property type="entry name" value="CYCLIN_TFIIIB90_rpt2"/>
    <property type="match status" value="1"/>
</dbReference>
<dbReference type="EMBL" id="SDAM02000121">
    <property type="protein sequence ID" value="KAH6828630.1"/>
    <property type="molecule type" value="Genomic_DNA"/>
</dbReference>
<evidence type="ECO:0000256" key="8">
    <source>
        <dbReference type="ARBA" id="ARBA00023242"/>
    </source>
</evidence>
<evidence type="ECO:0000256" key="2">
    <source>
        <dbReference type="ARBA" id="ARBA00010857"/>
    </source>
</evidence>